<name>A0AA86RT94_9FABA</name>
<protein>
    <recommendedName>
        <fullName evidence="5">Pentatricopeptide repeat-containing protein At5g47460</fullName>
    </recommendedName>
</protein>
<dbReference type="FunFam" id="1.25.40.10:FF:001486">
    <property type="entry name" value="Pentatricopeptide repeat-containing protein mitochondrial"/>
    <property type="match status" value="1"/>
</dbReference>
<dbReference type="Gramene" id="rna-AYBTSS11_LOCUS4255">
    <property type="protein sequence ID" value="CAJ1928503.1"/>
    <property type="gene ID" value="gene-AYBTSS11_LOCUS4255"/>
</dbReference>
<dbReference type="GO" id="GO:0003723">
    <property type="term" value="F:RNA binding"/>
    <property type="evidence" value="ECO:0007669"/>
    <property type="project" value="InterPro"/>
</dbReference>
<dbReference type="FunFam" id="1.25.40.10:FF:000090">
    <property type="entry name" value="Pentatricopeptide repeat-containing protein, chloroplastic"/>
    <property type="match status" value="1"/>
</dbReference>
<dbReference type="Pfam" id="PF01535">
    <property type="entry name" value="PPR"/>
    <property type="match status" value="5"/>
</dbReference>
<dbReference type="FunFam" id="1.25.40.10:FF:000453">
    <property type="entry name" value="Pentatricopeptide repeat-containing protein mitochondrial"/>
    <property type="match status" value="1"/>
</dbReference>
<reference evidence="3" key="1">
    <citation type="submission" date="2023-10" db="EMBL/GenBank/DDBJ databases">
        <authorList>
            <person name="Domelevo Entfellner J.-B."/>
        </authorList>
    </citation>
    <scope>NUCLEOTIDE SEQUENCE</scope>
</reference>
<accession>A0AA86RT94</accession>
<gene>
    <name evidence="3" type="ORF">AYBTSS11_LOCUS4255</name>
</gene>
<evidence type="ECO:0008006" key="5">
    <source>
        <dbReference type="Google" id="ProtNLM"/>
    </source>
</evidence>
<dbReference type="NCBIfam" id="TIGR00756">
    <property type="entry name" value="PPR"/>
    <property type="match status" value="3"/>
</dbReference>
<dbReference type="AlphaFoldDB" id="A0AA86RT94"/>
<dbReference type="PANTHER" id="PTHR47926">
    <property type="entry name" value="PENTATRICOPEPTIDE REPEAT-CONTAINING PROTEIN"/>
    <property type="match status" value="1"/>
</dbReference>
<feature type="repeat" description="PPR" evidence="2">
    <location>
        <begin position="402"/>
        <end position="437"/>
    </location>
</feature>
<dbReference type="EMBL" id="OY731399">
    <property type="protein sequence ID" value="CAJ1928503.1"/>
    <property type="molecule type" value="Genomic_DNA"/>
</dbReference>
<keyword evidence="1" id="KW-0677">Repeat</keyword>
<organism evidence="3 4">
    <name type="scientific">Sphenostylis stenocarpa</name>
    <dbReference type="NCBI Taxonomy" id="92480"/>
    <lineage>
        <taxon>Eukaryota</taxon>
        <taxon>Viridiplantae</taxon>
        <taxon>Streptophyta</taxon>
        <taxon>Embryophyta</taxon>
        <taxon>Tracheophyta</taxon>
        <taxon>Spermatophyta</taxon>
        <taxon>Magnoliopsida</taxon>
        <taxon>eudicotyledons</taxon>
        <taxon>Gunneridae</taxon>
        <taxon>Pentapetalae</taxon>
        <taxon>rosids</taxon>
        <taxon>fabids</taxon>
        <taxon>Fabales</taxon>
        <taxon>Fabaceae</taxon>
        <taxon>Papilionoideae</taxon>
        <taxon>50 kb inversion clade</taxon>
        <taxon>NPAAA clade</taxon>
        <taxon>indigoferoid/millettioid clade</taxon>
        <taxon>Phaseoleae</taxon>
        <taxon>Sphenostylis</taxon>
    </lineage>
</organism>
<dbReference type="Pfam" id="PF13041">
    <property type="entry name" value="PPR_2"/>
    <property type="match status" value="2"/>
</dbReference>
<dbReference type="GO" id="GO:0009451">
    <property type="term" value="P:RNA modification"/>
    <property type="evidence" value="ECO:0007669"/>
    <property type="project" value="InterPro"/>
</dbReference>
<dbReference type="InterPro" id="IPR046960">
    <property type="entry name" value="PPR_At4g14850-like_plant"/>
</dbReference>
<dbReference type="InterPro" id="IPR046848">
    <property type="entry name" value="E_motif"/>
</dbReference>
<evidence type="ECO:0000313" key="4">
    <source>
        <dbReference type="Proteomes" id="UP001189624"/>
    </source>
</evidence>
<dbReference type="Pfam" id="PF20431">
    <property type="entry name" value="E_motif"/>
    <property type="match status" value="1"/>
</dbReference>
<evidence type="ECO:0000256" key="2">
    <source>
        <dbReference type="PROSITE-ProRule" id="PRU00708"/>
    </source>
</evidence>
<dbReference type="InterPro" id="IPR002885">
    <property type="entry name" value="PPR_rpt"/>
</dbReference>
<sequence>MRRFLCNGARKFNKPLRSYGLSSSLLYSTSFNNIHDIGDSNLHWVDVDAVHSQGGTNAELALFEFSRGIKPNSFALVNLIGLSSELKCHSFGKQLHSYVSRSGFFSHIHVSTSLVKFYVRMHSFSDAHALFDEIPQPNVVTWNTMISGYVHAGQFRNALSFFMRLDRSHVCADAFSFTSVLFACSKLSLFKLGSSIHCKTVKLGMDDSTVVANCLIDLYGKCGPVEHAVRVFSETVEKDVISWNSIIAASANNGYIELAYKFLNLMPNPDTVSYNGLINGIARVGNMEDAVHVLSSLPNPNSSSWNSVISGFVNRYRTREALDMFCKMHLKNVEMDEFTFSTILDGIASLAALTWGMLIHCCTIKCGLDDSVVIGSALIDMYSKCGQVKNAESIFNALSRKNLVSWNALISGYARNGDSGCVIRLFELLKMERDIKPDGITFLNLISACSHDDQMPLEVAIGYFESMIDEYKIAPSIEHCCSIVRLMGQKGELWRAERIVHEFGFESCAVVWRALLGACGTQADLQVAEVAAAKVIELEGNEDYVYVMMSNMYAYFGRWEDVNVIRGLMSRKRVKKEAGSSWIEIDTSVSSL</sequence>
<dbReference type="InterPro" id="IPR011990">
    <property type="entry name" value="TPR-like_helical_dom_sf"/>
</dbReference>
<evidence type="ECO:0000313" key="3">
    <source>
        <dbReference type="EMBL" id="CAJ1928503.1"/>
    </source>
</evidence>
<dbReference type="FunFam" id="1.25.40.10:FF:000606">
    <property type="entry name" value="Putative pentatricopeptide repeat-containing protein"/>
    <property type="match status" value="1"/>
</dbReference>
<keyword evidence="4" id="KW-1185">Reference proteome</keyword>
<dbReference type="PROSITE" id="PS51375">
    <property type="entry name" value="PPR"/>
    <property type="match status" value="3"/>
</dbReference>
<evidence type="ECO:0000256" key="1">
    <source>
        <dbReference type="ARBA" id="ARBA00022737"/>
    </source>
</evidence>
<proteinExistence type="predicted"/>
<feature type="repeat" description="PPR" evidence="2">
    <location>
        <begin position="138"/>
        <end position="172"/>
    </location>
</feature>
<dbReference type="Gene3D" id="1.25.40.10">
    <property type="entry name" value="Tetratricopeptide repeat domain"/>
    <property type="match status" value="5"/>
</dbReference>
<feature type="repeat" description="PPR" evidence="2">
    <location>
        <begin position="301"/>
        <end position="335"/>
    </location>
</feature>
<dbReference type="Proteomes" id="UP001189624">
    <property type="component" value="Chromosome 2"/>
</dbReference>